<dbReference type="PRINTS" id="PR00145">
    <property type="entry name" value="ARGSUCLYASE"/>
</dbReference>
<protein>
    <recommendedName>
        <fullName evidence="2">Fumarate lyase N-terminal domain-containing protein</fullName>
    </recommendedName>
</protein>
<name>A0A832PNU0_9RHOB</name>
<accession>A0A832PNU0</accession>
<dbReference type="RefSeq" id="WP_303730479.1">
    <property type="nucleotide sequence ID" value="NZ_DULP01000147.1"/>
</dbReference>
<dbReference type="PROSITE" id="PS00163">
    <property type="entry name" value="FUMARATE_LYASES"/>
    <property type="match status" value="1"/>
</dbReference>
<dbReference type="Pfam" id="PF00206">
    <property type="entry name" value="Lyase_1"/>
    <property type="match status" value="1"/>
</dbReference>
<dbReference type="InterPro" id="IPR022761">
    <property type="entry name" value="Fumarate_lyase_N"/>
</dbReference>
<dbReference type="AlphaFoldDB" id="A0A832PNU0"/>
<dbReference type="PANTHER" id="PTHR43172">
    <property type="entry name" value="ADENYLOSUCCINATE LYASE"/>
    <property type="match status" value="1"/>
</dbReference>
<organism evidence="3 4">
    <name type="scientific">Paracoccus solventivorans</name>
    <dbReference type="NCBI Taxonomy" id="53463"/>
    <lineage>
        <taxon>Bacteria</taxon>
        <taxon>Pseudomonadati</taxon>
        <taxon>Pseudomonadota</taxon>
        <taxon>Alphaproteobacteria</taxon>
        <taxon>Rhodobacterales</taxon>
        <taxon>Paracoccaceae</taxon>
        <taxon>Paracoccus</taxon>
    </lineage>
</organism>
<dbReference type="GO" id="GO:0016829">
    <property type="term" value="F:lyase activity"/>
    <property type="evidence" value="ECO:0007669"/>
    <property type="project" value="UniProtKB-ARBA"/>
</dbReference>
<dbReference type="InterPro" id="IPR020557">
    <property type="entry name" value="Fumarate_lyase_CS"/>
</dbReference>
<proteinExistence type="inferred from homology"/>
<dbReference type="EMBL" id="DULP01000147">
    <property type="protein sequence ID" value="HHW34445.1"/>
    <property type="molecule type" value="Genomic_DNA"/>
</dbReference>
<feature type="domain" description="Fumarate lyase N-terminal" evidence="2">
    <location>
        <begin position="16"/>
        <end position="288"/>
    </location>
</feature>
<sequence length="433" mass="43876">MTTGALLGQLYGDAEMAAILSDRSAIAAMLRVEVALARAQAELGVIPAGAAEAIAQAAASLDPDPAELAAAVAAAGIPAQPLIAALKSAAGEAGGFAHYGATSQDIQDTALALQLVQALNLMDARLGDLAAQLARKAADHAELPIPARTRHQLAAPTTLGAKIAVWQGMAARNRQRLAQLRPRLLLVSLHGAAGTEAALGGHGPALRAAMAAALGLGLPDGPWHAARDGIAELAGWLSLVTGGLGKMGLDLIQLGQSEIAEVSAGDGGGSSTMPQKQNPVAAEALVTLARLNAGDLAGMHQALLHAQERDGSALGLEWMLLPAMLERTAAALRIGCALAETLAPRPDYIAASFAADRGRMAAEAAGFLLARTMPRERALAIVAQALAQLDGGQAATLAEALAQLAPGRDWAKALRPENLTGAAPDQARAATPD</sequence>
<dbReference type="Gene3D" id="1.20.200.10">
    <property type="entry name" value="Fumarase/aspartase (Central domain)"/>
    <property type="match status" value="1"/>
</dbReference>
<comment type="similarity">
    <text evidence="1">Belongs to the class-II fumarase/aspartase family.</text>
</comment>
<reference evidence="3 4" key="1">
    <citation type="journal article" date="2020" name="Biotechnol. Biofuels">
        <title>New insights from the biogas microbiome by comprehensive genome-resolved metagenomics of nearly 1600 species originating from multiple anaerobic digesters.</title>
        <authorList>
            <person name="Campanaro S."/>
            <person name="Treu L."/>
            <person name="Rodriguez-R L.M."/>
            <person name="Kovalovszki A."/>
            <person name="Ziels R.M."/>
            <person name="Maus I."/>
            <person name="Zhu X."/>
            <person name="Kougias P.G."/>
            <person name="Basile A."/>
            <person name="Luo G."/>
            <person name="Schluter A."/>
            <person name="Konstantinidis K.T."/>
            <person name="Angelidaki I."/>
        </authorList>
    </citation>
    <scope>NUCLEOTIDE SEQUENCE [LARGE SCALE GENOMIC DNA]</scope>
    <source>
        <strain evidence="3">AS04akNAM_125</strain>
    </source>
</reference>
<comment type="caution">
    <text evidence="3">The sequence shown here is derived from an EMBL/GenBank/DDBJ whole genome shotgun (WGS) entry which is preliminary data.</text>
</comment>
<dbReference type="Proteomes" id="UP000580830">
    <property type="component" value="Unassembled WGS sequence"/>
</dbReference>
<evidence type="ECO:0000313" key="3">
    <source>
        <dbReference type="EMBL" id="HHW34445.1"/>
    </source>
</evidence>
<evidence type="ECO:0000256" key="1">
    <source>
        <dbReference type="ARBA" id="ARBA00034772"/>
    </source>
</evidence>
<dbReference type="InterPro" id="IPR008948">
    <property type="entry name" value="L-Aspartase-like"/>
</dbReference>
<dbReference type="PANTHER" id="PTHR43172:SF2">
    <property type="entry name" value="ADENYLOSUCCINATE LYASE C-TERMINAL DOMAIN-CONTAINING PROTEIN"/>
    <property type="match status" value="1"/>
</dbReference>
<evidence type="ECO:0000313" key="4">
    <source>
        <dbReference type="Proteomes" id="UP000580830"/>
    </source>
</evidence>
<dbReference type="PRINTS" id="PR00149">
    <property type="entry name" value="FUMRATELYASE"/>
</dbReference>
<evidence type="ECO:0000259" key="2">
    <source>
        <dbReference type="Pfam" id="PF00206"/>
    </source>
</evidence>
<dbReference type="InterPro" id="IPR000362">
    <property type="entry name" value="Fumarate_lyase_fam"/>
</dbReference>
<dbReference type="SUPFAM" id="SSF48557">
    <property type="entry name" value="L-aspartase-like"/>
    <property type="match status" value="1"/>
</dbReference>
<gene>
    <name evidence="3" type="ORF">GXX24_09960</name>
</gene>